<dbReference type="Proteomes" id="UP000799537">
    <property type="component" value="Unassembled WGS sequence"/>
</dbReference>
<dbReference type="OrthoDB" id="20872at2759"/>
<reference evidence="3" key="1">
    <citation type="journal article" date="2020" name="Stud. Mycol.">
        <title>101 Dothideomycetes genomes: a test case for predicting lifestyles and emergence of pathogens.</title>
        <authorList>
            <person name="Haridas S."/>
            <person name="Albert R."/>
            <person name="Binder M."/>
            <person name="Bloem J."/>
            <person name="Labutti K."/>
            <person name="Salamov A."/>
            <person name="Andreopoulos B."/>
            <person name="Baker S."/>
            <person name="Barry K."/>
            <person name="Bills G."/>
            <person name="Bluhm B."/>
            <person name="Cannon C."/>
            <person name="Castanera R."/>
            <person name="Culley D."/>
            <person name="Daum C."/>
            <person name="Ezra D."/>
            <person name="Gonzalez J."/>
            <person name="Henrissat B."/>
            <person name="Kuo A."/>
            <person name="Liang C."/>
            <person name="Lipzen A."/>
            <person name="Lutzoni F."/>
            <person name="Magnuson J."/>
            <person name="Mondo S."/>
            <person name="Nolan M."/>
            <person name="Ohm R."/>
            <person name="Pangilinan J."/>
            <person name="Park H.-J."/>
            <person name="Ramirez L."/>
            <person name="Alfaro M."/>
            <person name="Sun H."/>
            <person name="Tritt A."/>
            <person name="Yoshinaga Y."/>
            <person name="Zwiers L.-H."/>
            <person name="Turgeon B."/>
            <person name="Goodwin S."/>
            <person name="Spatafora J."/>
            <person name="Crous P."/>
            <person name="Grigoriev I."/>
        </authorList>
    </citation>
    <scope>NUCLEOTIDE SEQUENCE</scope>
    <source>
        <strain evidence="3">ATCC 36951</strain>
    </source>
</reference>
<dbReference type="PANTHER" id="PTHR10622">
    <property type="entry name" value="HET DOMAIN-CONTAINING PROTEIN"/>
    <property type="match status" value="1"/>
</dbReference>
<dbReference type="Pfam" id="PF06985">
    <property type="entry name" value="HET"/>
    <property type="match status" value="1"/>
</dbReference>
<accession>A0A6A6C5N5</accession>
<dbReference type="GeneID" id="54562083"/>
<evidence type="ECO:0000259" key="1">
    <source>
        <dbReference type="Pfam" id="PF06985"/>
    </source>
</evidence>
<dbReference type="Pfam" id="PF26640">
    <property type="entry name" value="DUF8212"/>
    <property type="match status" value="1"/>
</dbReference>
<feature type="domain" description="Heterokaryon incompatibility" evidence="1">
    <location>
        <begin position="23"/>
        <end position="171"/>
    </location>
</feature>
<dbReference type="InterPro" id="IPR010730">
    <property type="entry name" value="HET"/>
</dbReference>
<protein>
    <submittedName>
        <fullName evidence="3">Uncharacterized protein</fullName>
    </submittedName>
</protein>
<organism evidence="3 4">
    <name type="scientific">Zasmidium cellare ATCC 36951</name>
    <dbReference type="NCBI Taxonomy" id="1080233"/>
    <lineage>
        <taxon>Eukaryota</taxon>
        <taxon>Fungi</taxon>
        <taxon>Dikarya</taxon>
        <taxon>Ascomycota</taxon>
        <taxon>Pezizomycotina</taxon>
        <taxon>Dothideomycetes</taxon>
        <taxon>Dothideomycetidae</taxon>
        <taxon>Mycosphaerellales</taxon>
        <taxon>Mycosphaerellaceae</taxon>
        <taxon>Zasmidium</taxon>
    </lineage>
</organism>
<dbReference type="RefSeq" id="XP_033662457.1">
    <property type="nucleotide sequence ID" value="XM_033808811.1"/>
</dbReference>
<evidence type="ECO:0000313" key="4">
    <source>
        <dbReference type="Proteomes" id="UP000799537"/>
    </source>
</evidence>
<keyword evidence="4" id="KW-1185">Reference proteome</keyword>
<dbReference type="PANTHER" id="PTHR10622:SF10">
    <property type="entry name" value="HET DOMAIN-CONTAINING PROTEIN"/>
    <property type="match status" value="1"/>
</dbReference>
<feature type="domain" description="DUF8212" evidence="2">
    <location>
        <begin position="259"/>
        <end position="284"/>
    </location>
</feature>
<evidence type="ECO:0000259" key="2">
    <source>
        <dbReference type="Pfam" id="PF26640"/>
    </source>
</evidence>
<name>A0A6A6C5N5_ZASCE</name>
<dbReference type="EMBL" id="ML993618">
    <property type="protein sequence ID" value="KAF2161568.1"/>
    <property type="molecule type" value="Genomic_DNA"/>
</dbReference>
<sequence>MQLLNVHTYRLERFPDERSTPPYAILSHMWADGKEVQHADMLKHSFDNRDDGLDWKKIDFTCKQAIADGFTYAWIDTCCIDKSSSAELSEAINSMFRWYRAAKVCYVYMSDVGIAGFVNDNGEGIETSPNLTIDPETNDPHLSVPMTSPGLSETLQVQQSRWFTRGWTLQELIAPPAVVFYDCNWRLLGDRARLLPYIAAATRIPSDFLEGRVPLHDVGIAVRMSWASRRETTHIEDEAYCLLGIFDINMPLLYGEGQKAFTRLQEEIMKVSSDHTIFAWNGPERQLLAPAPVNFADSATIVPRDFPNRDDVYEMTNRGCRISLALLYDPVSAFAVLDCVDLRAPNTDVCLPLSADRGEHRPIVHAEPGAHFLRLRSPHERYNDYHFARNARVRRRDLVIQRFAKDEPKDMSLTIKIVLTGCPPEYVFCQLYPEGSWDEETRTSIVHASDRDECDVSHRNRAVWVGYVPAPNTRSTAYRFLQWLVRRRGLLIAWISPDPRISDKITFDHRRCGHRTASRTATRMLRRLDRYRNQDVFPSGSLSGDHVLSYNWAKFTVGFSIEPIGIHQSGMTVVVNFDDGEHGYGVFGQILNKLFLVVSVPLYLLHDLLATFVTRRF</sequence>
<evidence type="ECO:0000313" key="3">
    <source>
        <dbReference type="EMBL" id="KAF2161568.1"/>
    </source>
</evidence>
<dbReference type="AlphaFoldDB" id="A0A6A6C5N5"/>
<dbReference type="InterPro" id="IPR058525">
    <property type="entry name" value="DUF8212"/>
</dbReference>
<gene>
    <name evidence="3" type="ORF">M409DRAFT_27966</name>
</gene>
<proteinExistence type="predicted"/>